<proteinExistence type="predicted"/>
<dbReference type="InterPro" id="IPR035979">
    <property type="entry name" value="RBD_domain_sf"/>
</dbReference>
<feature type="compositionally biased region" description="Polar residues" evidence="6">
    <location>
        <begin position="264"/>
        <end position="274"/>
    </location>
</feature>
<feature type="region of interest" description="Disordered" evidence="6">
    <location>
        <begin position="322"/>
        <end position="419"/>
    </location>
</feature>
<dbReference type="InterPro" id="IPR012677">
    <property type="entry name" value="Nucleotide-bd_a/b_plait_sf"/>
</dbReference>
<feature type="compositionally biased region" description="Low complexity" evidence="6">
    <location>
        <begin position="141"/>
        <end position="152"/>
    </location>
</feature>
<reference evidence="8" key="1">
    <citation type="submission" date="2014-08" db="EMBL/GenBank/DDBJ databases">
        <authorList>
            <person name="Sharma Rahul"/>
            <person name="Thines Marco"/>
        </authorList>
    </citation>
    <scope>NUCLEOTIDE SEQUENCE</scope>
</reference>
<evidence type="ECO:0000256" key="3">
    <source>
        <dbReference type="ARBA" id="ARBA00022884"/>
    </source>
</evidence>
<feature type="compositionally biased region" description="Polar residues" evidence="6">
    <location>
        <begin position="106"/>
        <end position="115"/>
    </location>
</feature>
<feature type="compositionally biased region" description="Polar residues" evidence="6">
    <location>
        <begin position="78"/>
        <end position="89"/>
    </location>
</feature>
<evidence type="ECO:0000256" key="5">
    <source>
        <dbReference type="ARBA" id="ARBA00023242"/>
    </source>
</evidence>
<feature type="compositionally biased region" description="Basic and acidic residues" evidence="6">
    <location>
        <begin position="365"/>
        <end position="375"/>
    </location>
</feature>
<evidence type="ECO:0000313" key="8">
    <source>
        <dbReference type="EMBL" id="CDZ98824.1"/>
    </source>
</evidence>
<feature type="compositionally biased region" description="Low complexity" evidence="6">
    <location>
        <begin position="342"/>
        <end position="351"/>
    </location>
</feature>
<name>A0A0F7SN01_PHARH</name>
<feature type="compositionally biased region" description="Low complexity" evidence="6">
    <location>
        <begin position="377"/>
        <end position="388"/>
    </location>
</feature>
<dbReference type="PANTHER" id="PTHR13288:SF8">
    <property type="entry name" value="SPLICING FACTOR 45"/>
    <property type="match status" value="1"/>
</dbReference>
<keyword evidence="2" id="KW-0507">mRNA processing</keyword>
<dbReference type="GO" id="GO:0045292">
    <property type="term" value="P:mRNA cis splicing, via spliceosome"/>
    <property type="evidence" value="ECO:0007669"/>
    <property type="project" value="InterPro"/>
</dbReference>
<dbReference type="Pfam" id="PF01585">
    <property type="entry name" value="G-patch"/>
    <property type="match status" value="1"/>
</dbReference>
<feature type="compositionally biased region" description="Polar residues" evidence="6">
    <location>
        <begin position="163"/>
        <end position="172"/>
    </location>
</feature>
<evidence type="ECO:0000256" key="4">
    <source>
        <dbReference type="ARBA" id="ARBA00023187"/>
    </source>
</evidence>
<dbReference type="InterPro" id="IPR000467">
    <property type="entry name" value="G_patch_dom"/>
</dbReference>
<feature type="compositionally biased region" description="Basic residues" evidence="6">
    <location>
        <begin position="153"/>
        <end position="162"/>
    </location>
</feature>
<keyword evidence="3" id="KW-0694">RNA-binding</keyword>
<keyword evidence="5" id="KW-0539">Nucleus</keyword>
<feature type="region of interest" description="Disordered" evidence="6">
    <location>
        <begin position="133"/>
        <end position="309"/>
    </location>
</feature>
<dbReference type="PANTHER" id="PTHR13288">
    <property type="entry name" value="SPLICING FACTOR 45 SPF45"/>
    <property type="match status" value="1"/>
</dbReference>
<dbReference type="EMBL" id="LN483345">
    <property type="protein sequence ID" value="CDZ98824.1"/>
    <property type="molecule type" value="Genomic_DNA"/>
</dbReference>
<accession>A0A0F7SN01</accession>
<keyword evidence="4" id="KW-0508">mRNA splicing</keyword>
<dbReference type="InterPro" id="IPR040052">
    <property type="entry name" value="RBM17"/>
</dbReference>
<dbReference type="GO" id="GO:0003723">
    <property type="term" value="F:RNA binding"/>
    <property type="evidence" value="ECO:0007669"/>
    <property type="project" value="UniProtKB-KW"/>
</dbReference>
<feature type="region of interest" description="Disordered" evidence="6">
    <location>
        <begin position="19"/>
        <end position="115"/>
    </location>
</feature>
<feature type="compositionally biased region" description="Polar residues" evidence="6">
    <location>
        <begin position="322"/>
        <end position="331"/>
    </location>
</feature>
<evidence type="ECO:0000256" key="1">
    <source>
        <dbReference type="ARBA" id="ARBA00004123"/>
    </source>
</evidence>
<dbReference type="AlphaFoldDB" id="A0A0F7SN01"/>
<dbReference type="Gene3D" id="3.30.70.330">
    <property type="match status" value="1"/>
</dbReference>
<dbReference type="CDD" id="cd12374">
    <property type="entry name" value="RRM_UHM_SPF45_PUF60"/>
    <property type="match status" value="1"/>
</dbReference>
<comment type="subcellular location">
    <subcellularLocation>
        <location evidence="1">Nucleus</location>
    </subcellularLocation>
</comment>
<dbReference type="FunFam" id="3.30.70.330:FF:000382">
    <property type="entry name" value="G-patch domain-containing protein"/>
    <property type="match status" value="1"/>
</dbReference>
<dbReference type="GO" id="GO:0071011">
    <property type="term" value="C:precatalytic spliceosome"/>
    <property type="evidence" value="ECO:0007669"/>
    <property type="project" value="TreeGrafter"/>
</dbReference>
<dbReference type="PROSITE" id="PS50174">
    <property type="entry name" value="G_PATCH"/>
    <property type="match status" value="1"/>
</dbReference>
<evidence type="ECO:0000259" key="7">
    <source>
        <dbReference type="PROSITE" id="PS50174"/>
    </source>
</evidence>
<feature type="compositionally biased region" description="Basic and acidic residues" evidence="6">
    <location>
        <begin position="408"/>
        <end position="419"/>
    </location>
</feature>
<organism evidence="8">
    <name type="scientific">Phaffia rhodozyma</name>
    <name type="common">Yeast</name>
    <name type="synonym">Xanthophyllomyces dendrorhous</name>
    <dbReference type="NCBI Taxonomy" id="264483"/>
    <lineage>
        <taxon>Eukaryota</taxon>
        <taxon>Fungi</taxon>
        <taxon>Dikarya</taxon>
        <taxon>Basidiomycota</taxon>
        <taxon>Agaricomycotina</taxon>
        <taxon>Tremellomycetes</taxon>
        <taxon>Cystofilobasidiales</taxon>
        <taxon>Mrakiaceae</taxon>
        <taxon>Phaffia</taxon>
    </lineage>
</organism>
<feature type="compositionally biased region" description="Low complexity" evidence="6">
    <location>
        <begin position="19"/>
        <end position="33"/>
    </location>
</feature>
<feature type="compositionally biased region" description="Basic and acidic residues" evidence="6">
    <location>
        <begin position="183"/>
        <end position="217"/>
    </location>
</feature>
<evidence type="ECO:0000256" key="2">
    <source>
        <dbReference type="ARBA" id="ARBA00022664"/>
    </source>
</evidence>
<feature type="domain" description="G-patch" evidence="7">
    <location>
        <begin position="416"/>
        <end position="463"/>
    </location>
</feature>
<dbReference type="SUPFAM" id="SSF54928">
    <property type="entry name" value="RNA-binding domain, RBD"/>
    <property type="match status" value="1"/>
</dbReference>
<protein>
    <submittedName>
        <fullName evidence="8">mRNA splicing factor</fullName>
    </submittedName>
</protein>
<evidence type="ECO:0000256" key="6">
    <source>
        <dbReference type="SAM" id="MobiDB-lite"/>
    </source>
</evidence>
<sequence>MSEAPKFTPGSLYAGISFSQSAESSGSSSSNPSTNVNADSANAPKKNWSTALAFAPIRRAPAQKPKPPRPSAALFFTPTPNASSGSKSTDIVREAAPVIHKPRTDPSISNSRLADQTYTRALPSLTLEEDINGFNKRLNPSSSAYDSAQAQANKKKKKRKNRGNPSEQNRATFNPLELYDPAKPNDIEEYTRWKAEEKKRKERIRREKKEYARKIESESESSYYTEDEEEEELERARTGRYIGQPPPASYSTTTPSSNAFPVFQPSTSHSNPLQSDLDPSAPSFTPASIAATGTLPPPPSLVVPPQASLSGEEAYLRRAALSSLQQPTVSSDAPREAVSIPSFSSSSSSSSVPTGAAPSGIDSEEFQRKVEERKRAAAAIAARFAKPASGVALAGNTEGNLSTPPPPKVERDPNDNRDFATRMMDKWGHKTGEGLGVDASGITNPLQIAQTSKPKAKLSSSSDAPFQPRAMGKVISETTSRKNAEDLARFGESSRIVLLMHMVGSVEEVDDELSQDIAEECGKFGVVERVVIHEVHPTPSRPEDSVRVFVVFSGPAGAWTAIRALDDRFFGGRSIKARYFSENKFDRGDRDN</sequence>